<evidence type="ECO:0000256" key="8">
    <source>
        <dbReference type="ARBA" id="ARBA00023141"/>
    </source>
</evidence>
<evidence type="ECO:0000256" key="3">
    <source>
        <dbReference type="ARBA" id="ARBA00012068"/>
    </source>
</evidence>
<dbReference type="InterPro" id="IPR008927">
    <property type="entry name" value="6-PGluconate_DH-like_C_sf"/>
</dbReference>
<keyword evidence="4" id="KW-0827">Tyrosine biosynthesis</keyword>
<evidence type="ECO:0000256" key="6">
    <source>
        <dbReference type="ARBA" id="ARBA00023002"/>
    </source>
</evidence>
<dbReference type="GO" id="GO:0070403">
    <property type="term" value="F:NAD+ binding"/>
    <property type="evidence" value="ECO:0007669"/>
    <property type="project" value="InterPro"/>
</dbReference>
<dbReference type="PANTHER" id="PTHR21363:SF0">
    <property type="entry name" value="PREPHENATE DEHYDROGENASE [NADP(+)]"/>
    <property type="match status" value="1"/>
</dbReference>
<accession>A0A2H9PCV8</accession>
<keyword evidence="5" id="KW-0028">Amino-acid biosynthesis</keyword>
<protein>
    <recommendedName>
        <fullName evidence="3">prephenate dehydrogenase</fullName>
        <ecNumber evidence="3">1.3.1.12</ecNumber>
    </recommendedName>
</protein>
<dbReference type="Gene3D" id="3.40.50.720">
    <property type="entry name" value="NAD(P)-binding Rossmann-like Domain"/>
    <property type="match status" value="1"/>
</dbReference>
<keyword evidence="8" id="KW-0057">Aromatic amino acid biosynthesis</keyword>
<dbReference type="InterPro" id="IPR003099">
    <property type="entry name" value="Prephen_DH"/>
</dbReference>
<keyword evidence="7" id="KW-0520">NAD</keyword>
<evidence type="ECO:0000256" key="4">
    <source>
        <dbReference type="ARBA" id="ARBA00022498"/>
    </source>
</evidence>
<dbReference type="FunFam" id="1.10.3660.10:FF:000003">
    <property type="entry name" value="Prephenate dehydrogenase"/>
    <property type="match status" value="1"/>
</dbReference>
<evidence type="ECO:0000313" key="12">
    <source>
        <dbReference type="EMBL" id="PIZ17183.1"/>
    </source>
</evidence>
<proteinExistence type="inferred from homology"/>
<dbReference type="EC" id="1.3.1.12" evidence="3"/>
<feature type="domain" description="Prephenate/arogenate dehydrogenase" evidence="11">
    <location>
        <begin position="5"/>
        <end position="286"/>
    </location>
</feature>
<dbReference type="Pfam" id="PF20463">
    <property type="entry name" value="PDH_C"/>
    <property type="match status" value="1"/>
</dbReference>
<dbReference type="Pfam" id="PF02153">
    <property type="entry name" value="PDH_N"/>
    <property type="match status" value="1"/>
</dbReference>
<evidence type="ECO:0000256" key="2">
    <source>
        <dbReference type="ARBA" id="ARBA00007964"/>
    </source>
</evidence>
<name>A0A2H9PCV8_9BACT</name>
<gene>
    <name evidence="12" type="ORF">COY51_00965</name>
</gene>
<evidence type="ECO:0000256" key="9">
    <source>
        <dbReference type="ARBA" id="ARBA00049260"/>
    </source>
</evidence>
<dbReference type="SUPFAM" id="SSF48179">
    <property type="entry name" value="6-phosphogluconate dehydrogenase C-terminal domain-like"/>
    <property type="match status" value="1"/>
</dbReference>
<comment type="similarity">
    <text evidence="2">Belongs to the prephenate/arogenate dehydrogenase family.</text>
</comment>
<keyword evidence="10" id="KW-0472">Membrane</keyword>
<dbReference type="InterPro" id="IPR050812">
    <property type="entry name" value="Preph/Arog_dehydrog"/>
</dbReference>
<dbReference type="InterPro" id="IPR046825">
    <property type="entry name" value="PDH_C"/>
</dbReference>
<evidence type="ECO:0000256" key="5">
    <source>
        <dbReference type="ARBA" id="ARBA00022605"/>
    </source>
</evidence>
<dbReference type="Proteomes" id="UP000234145">
    <property type="component" value="Unassembled WGS sequence"/>
</dbReference>
<dbReference type="GO" id="GO:0004665">
    <property type="term" value="F:prephenate dehydrogenase (NADP+) activity"/>
    <property type="evidence" value="ECO:0007669"/>
    <property type="project" value="InterPro"/>
</dbReference>
<dbReference type="FunFam" id="3.40.50.720:FF:000208">
    <property type="entry name" value="Prephenate dehydrogenase"/>
    <property type="match status" value="1"/>
</dbReference>
<evidence type="ECO:0000259" key="11">
    <source>
        <dbReference type="PROSITE" id="PS51176"/>
    </source>
</evidence>
<comment type="catalytic activity">
    <reaction evidence="9">
        <text>prephenate + NAD(+) = 3-(4-hydroxyphenyl)pyruvate + CO2 + NADH</text>
        <dbReference type="Rhea" id="RHEA:13869"/>
        <dbReference type="ChEBI" id="CHEBI:16526"/>
        <dbReference type="ChEBI" id="CHEBI:29934"/>
        <dbReference type="ChEBI" id="CHEBI:36242"/>
        <dbReference type="ChEBI" id="CHEBI:57540"/>
        <dbReference type="ChEBI" id="CHEBI:57945"/>
        <dbReference type="EC" id="1.3.1.12"/>
    </reaction>
</comment>
<dbReference type="InterPro" id="IPR036291">
    <property type="entry name" value="NAD(P)-bd_dom_sf"/>
</dbReference>
<evidence type="ECO:0000256" key="1">
    <source>
        <dbReference type="ARBA" id="ARBA00005067"/>
    </source>
</evidence>
<keyword evidence="6" id="KW-0560">Oxidoreductase</keyword>
<dbReference type="AlphaFoldDB" id="A0A2H9PCV8"/>
<feature type="transmembrane region" description="Helical" evidence="10">
    <location>
        <begin position="6"/>
        <end position="23"/>
    </location>
</feature>
<dbReference type="Gene3D" id="1.10.3660.10">
    <property type="entry name" value="6-phosphogluconate dehydrogenase C-terminal like domain"/>
    <property type="match status" value="1"/>
</dbReference>
<dbReference type="PANTHER" id="PTHR21363">
    <property type="entry name" value="PREPHENATE DEHYDROGENASE"/>
    <property type="match status" value="1"/>
</dbReference>
<comment type="caution">
    <text evidence="12">The sequence shown here is derived from an EMBL/GenBank/DDBJ whole genome shotgun (WGS) entry which is preliminary data.</text>
</comment>
<keyword evidence="10" id="KW-0812">Transmembrane</keyword>
<evidence type="ECO:0000256" key="7">
    <source>
        <dbReference type="ARBA" id="ARBA00023027"/>
    </source>
</evidence>
<dbReference type="SUPFAM" id="SSF51735">
    <property type="entry name" value="NAD(P)-binding Rossmann-fold domains"/>
    <property type="match status" value="1"/>
</dbReference>
<evidence type="ECO:0000313" key="13">
    <source>
        <dbReference type="Proteomes" id="UP000234145"/>
    </source>
</evidence>
<reference evidence="13" key="1">
    <citation type="submission" date="2017-09" db="EMBL/GenBank/DDBJ databases">
        <title>Depth-based differentiation of microbial function through sediment-hosted aquifers and enrichment of novel symbionts in the deep terrestrial subsurface.</title>
        <authorList>
            <person name="Probst A.J."/>
            <person name="Ladd B."/>
            <person name="Jarett J.K."/>
            <person name="Geller-Mcgrath D.E."/>
            <person name="Sieber C.M.K."/>
            <person name="Emerson J.B."/>
            <person name="Anantharaman K."/>
            <person name="Thomas B.C."/>
            <person name="Malmstrom R."/>
            <person name="Stieglmeier M."/>
            <person name="Klingl A."/>
            <person name="Woyke T."/>
            <person name="Ryan C.M."/>
            <person name="Banfield J.F."/>
        </authorList>
    </citation>
    <scope>NUCLEOTIDE SEQUENCE [LARGE SCALE GENOMIC DNA]</scope>
</reference>
<dbReference type="GO" id="GO:0008977">
    <property type="term" value="F:prephenate dehydrogenase (NAD+) activity"/>
    <property type="evidence" value="ECO:0007669"/>
    <property type="project" value="UniProtKB-EC"/>
</dbReference>
<dbReference type="GO" id="GO:0006571">
    <property type="term" value="P:tyrosine biosynthetic process"/>
    <property type="evidence" value="ECO:0007669"/>
    <property type="project" value="UniProtKB-KW"/>
</dbReference>
<evidence type="ECO:0000256" key="10">
    <source>
        <dbReference type="SAM" id="Phobius"/>
    </source>
</evidence>
<dbReference type="InterPro" id="IPR046826">
    <property type="entry name" value="PDH_N"/>
</dbReference>
<dbReference type="PROSITE" id="PS51176">
    <property type="entry name" value="PDH_ADH"/>
    <property type="match status" value="1"/>
</dbReference>
<comment type="pathway">
    <text evidence="1">Amino-acid biosynthesis; L-tyrosine biosynthesis; (4-hydroxyphenyl)pyruvate from prephenate (NAD(+) route): step 1/1.</text>
</comment>
<keyword evidence="10" id="KW-1133">Transmembrane helix</keyword>
<organism evidence="12 13">
    <name type="scientific">Candidatus Desantisbacteria bacterium CG_4_10_14_0_8_um_filter_39_17</name>
    <dbReference type="NCBI Taxonomy" id="1974542"/>
    <lineage>
        <taxon>Bacteria</taxon>
        <taxon>Candidatus Desantisiibacteriota</taxon>
    </lineage>
</organism>
<dbReference type="EMBL" id="PFMS01000021">
    <property type="protein sequence ID" value="PIZ17183.1"/>
    <property type="molecule type" value="Genomic_DNA"/>
</dbReference>
<sequence>MKKFGIVGIIGVGMIGGSIGMALRKRRLADKVIGLGRNPVKLRRAKVLGAIEEGYTDFDKGLKNAGLVIVATPVGLIPVMIKRAFPYLEDGSIITDVGSVKCQLIRKIERFLPQRIHFVGAHPIAGLETFGVENAKPTLFQESNCVLTPTPSTDANALRVIGEMWKGIGARVLLINPVQHDELLAFTSHLPHLIAVSLIEVLCNLNKKYKNTKEFIGGGFRDTTRIACGSPIMWRDICLANKKEILNALRKFKSTTNQIEEIISNEKWDMLLRKLIRAKKERDSLK</sequence>